<feature type="transmembrane region" description="Helical" evidence="1">
    <location>
        <begin position="50"/>
        <end position="69"/>
    </location>
</feature>
<feature type="transmembrane region" description="Helical" evidence="1">
    <location>
        <begin position="267"/>
        <end position="286"/>
    </location>
</feature>
<evidence type="ECO:0000256" key="1">
    <source>
        <dbReference type="SAM" id="Phobius"/>
    </source>
</evidence>
<proteinExistence type="predicted"/>
<feature type="transmembrane region" description="Helical" evidence="1">
    <location>
        <begin position="298"/>
        <end position="322"/>
    </location>
</feature>
<protein>
    <recommendedName>
        <fullName evidence="4">Sporulation integral membrane protein YlbJ</fullName>
    </recommendedName>
</protein>
<evidence type="ECO:0000313" key="3">
    <source>
        <dbReference type="Proteomes" id="UP000183461"/>
    </source>
</evidence>
<dbReference type="Proteomes" id="UP000183461">
    <property type="component" value="Unassembled WGS sequence"/>
</dbReference>
<keyword evidence="1" id="KW-0472">Membrane</keyword>
<feature type="transmembrane region" description="Helical" evidence="1">
    <location>
        <begin position="342"/>
        <end position="360"/>
    </location>
</feature>
<feature type="transmembrane region" description="Helical" evidence="1">
    <location>
        <begin position="206"/>
        <end position="229"/>
    </location>
</feature>
<dbReference type="EMBL" id="FPIP01000003">
    <property type="protein sequence ID" value="SFW30550.1"/>
    <property type="molecule type" value="Genomic_DNA"/>
</dbReference>
<name>A0A1K1N885_RUMFL</name>
<accession>A0A1K1N885</accession>
<keyword evidence="1" id="KW-0812">Transmembrane</keyword>
<dbReference type="AlphaFoldDB" id="A0A1K1N885"/>
<evidence type="ECO:0008006" key="4">
    <source>
        <dbReference type="Google" id="ProtNLM"/>
    </source>
</evidence>
<organism evidence="2 3">
    <name type="scientific">Ruminococcus flavefaciens</name>
    <dbReference type="NCBI Taxonomy" id="1265"/>
    <lineage>
        <taxon>Bacteria</taxon>
        <taxon>Bacillati</taxon>
        <taxon>Bacillota</taxon>
        <taxon>Clostridia</taxon>
        <taxon>Eubacteriales</taxon>
        <taxon>Oscillospiraceae</taxon>
        <taxon>Ruminococcus</taxon>
    </lineage>
</organism>
<keyword evidence="1" id="KW-1133">Transmembrane helix</keyword>
<gene>
    <name evidence="2" type="ORF">SAMN02910280_1733</name>
</gene>
<sequence>MKKYAEKAIKAAKIMAISAAFVYFLGDTGGAAEAVGESIQRCIDIVIPSLFAMMIVSSMITTSGMTALMPRCFGRLSRLVFGIEGSELPVFTFGMIAGYPVGVKMLCEECSCGRLDKRRAELLSGLCFGAGPAFIFGCISRQLYSSRNAGLVILISTISANIILALLLSVPLRRTAGARSVPRRVSISADMLTDCVLRSGRAMADICIMIAAFAAANAALARTGATAAAGELLGKLTDLDRIRGEVLVAAFLDVTNISKLPCGDWLLLPYISALTAFGGVCVLCQLRALTAGKLSMKYFIIMRSAAAVLSFFICRLIMPFFMTGEVTEVMLPRISSAGNSSPVPSVMLIIMTVMLILEFGGKSSLQHTKSC</sequence>
<evidence type="ECO:0000313" key="2">
    <source>
        <dbReference type="EMBL" id="SFW30550.1"/>
    </source>
</evidence>
<feature type="transmembrane region" description="Helical" evidence="1">
    <location>
        <begin position="122"/>
        <end position="144"/>
    </location>
</feature>
<dbReference type="RefSeq" id="WP_072300003.1">
    <property type="nucleotide sequence ID" value="NZ_FPIP01000003.1"/>
</dbReference>
<reference evidence="2 3" key="1">
    <citation type="submission" date="2016-11" db="EMBL/GenBank/DDBJ databases">
        <authorList>
            <person name="Jaros S."/>
            <person name="Januszkiewicz K."/>
            <person name="Wedrychowicz H."/>
        </authorList>
    </citation>
    <scope>NUCLEOTIDE SEQUENCE [LARGE SCALE GENOMIC DNA]</scope>
    <source>
        <strain evidence="2 3">YL228</strain>
    </source>
</reference>
<feature type="transmembrane region" description="Helical" evidence="1">
    <location>
        <begin position="150"/>
        <end position="170"/>
    </location>
</feature>